<dbReference type="PANTHER" id="PTHR10353:SF36">
    <property type="entry name" value="LP05116P"/>
    <property type="match status" value="1"/>
</dbReference>
<keyword evidence="6 11" id="KW-0326">Glycosidase</keyword>
<name>A0A9X1TM55_STRM4</name>
<dbReference type="InterPro" id="IPR017736">
    <property type="entry name" value="Glyco_hydro_1_beta-glucosidase"/>
</dbReference>
<evidence type="ECO:0000256" key="4">
    <source>
        <dbReference type="ARBA" id="ARBA00023001"/>
    </source>
</evidence>
<dbReference type="SUPFAM" id="SSF51445">
    <property type="entry name" value="(Trans)glycosidases"/>
    <property type="match status" value="1"/>
</dbReference>
<dbReference type="GO" id="GO:0008422">
    <property type="term" value="F:beta-glucosidase activity"/>
    <property type="evidence" value="ECO:0007669"/>
    <property type="project" value="UniProtKB-EC"/>
</dbReference>
<feature type="binding site" evidence="9">
    <location>
        <position position="28"/>
    </location>
    <ligand>
        <name>substrate</name>
    </ligand>
</feature>
<keyword evidence="5" id="KW-0119">Carbohydrate metabolism</keyword>
<proteinExistence type="inferred from homology"/>
<evidence type="ECO:0000256" key="10">
    <source>
        <dbReference type="PROSITE-ProRule" id="PRU10055"/>
    </source>
</evidence>
<dbReference type="PANTHER" id="PTHR10353">
    <property type="entry name" value="GLYCOSYL HYDROLASE"/>
    <property type="match status" value="1"/>
</dbReference>
<feature type="binding site" evidence="9">
    <location>
        <position position="173"/>
    </location>
    <ligand>
        <name>substrate</name>
    </ligand>
</feature>
<gene>
    <name evidence="12" type="ORF">L0P92_26895</name>
</gene>
<dbReference type="NCBIfam" id="TIGR03356">
    <property type="entry name" value="BGL"/>
    <property type="match status" value="1"/>
</dbReference>
<dbReference type="PROSITE" id="PS00572">
    <property type="entry name" value="GLYCOSYL_HYDROL_F1_1"/>
    <property type="match status" value="1"/>
</dbReference>
<evidence type="ECO:0000256" key="11">
    <source>
        <dbReference type="RuleBase" id="RU361175"/>
    </source>
</evidence>
<dbReference type="InterPro" id="IPR018120">
    <property type="entry name" value="Glyco_hydro_1_AS"/>
</dbReference>
<keyword evidence="4" id="KW-0136">Cellulose degradation</keyword>
<feature type="binding site" evidence="9">
    <location>
        <position position="303"/>
    </location>
    <ligand>
        <name>substrate</name>
    </ligand>
</feature>
<dbReference type="GO" id="GO:0030245">
    <property type="term" value="P:cellulose catabolic process"/>
    <property type="evidence" value="ECO:0007669"/>
    <property type="project" value="UniProtKB-KW"/>
</dbReference>
<accession>A0A9X1TM55</accession>
<dbReference type="EMBL" id="JAKEIP010000132">
    <property type="protein sequence ID" value="MCF1597161.1"/>
    <property type="molecule type" value="Genomic_DNA"/>
</dbReference>
<evidence type="ECO:0000256" key="3">
    <source>
        <dbReference type="ARBA" id="ARBA00022801"/>
    </source>
</evidence>
<feature type="active site" description="Proton donor" evidence="8">
    <location>
        <position position="174"/>
    </location>
</feature>
<feature type="active site" description="Nucleophile" evidence="8 10">
    <location>
        <position position="378"/>
    </location>
</feature>
<protein>
    <recommendedName>
        <fullName evidence="2 11">Beta-glucosidase</fullName>
        <ecNumber evidence="2 11">3.2.1.21</ecNumber>
    </recommendedName>
</protein>
<evidence type="ECO:0000256" key="2">
    <source>
        <dbReference type="ARBA" id="ARBA00012744"/>
    </source>
</evidence>
<keyword evidence="3 11" id="KW-0378">Hydrolase</keyword>
<keyword evidence="7" id="KW-0624">Polysaccharide degradation</keyword>
<dbReference type="RefSeq" id="WP_234765596.1">
    <property type="nucleotide sequence ID" value="NZ_JAKEIP010000132.1"/>
</dbReference>
<dbReference type="Gene3D" id="3.20.20.80">
    <property type="entry name" value="Glycosidases"/>
    <property type="match status" value="1"/>
</dbReference>
<organism evidence="12 13">
    <name type="scientific">Streptomyces muensis</name>
    <dbReference type="NCBI Taxonomy" id="1077944"/>
    <lineage>
        <taxon>Bacteria</taxon>
        <taxon>Bacillati</taxon>
        <taxon>Actinomycetota</taxon>
        <taxon>Actinomycetes</taxon>
        <taxon>Kitasatosporales</taxon>
        <taxon>Streptomycetaceae</taxon>
        <taxon>Streptomyces</taxon>
    </lineage>
</organism>
<evidence type="ECO:0000313" key="13">
    <source>
        <dbReference type="Proteomes" id="UP001139384"/>
    </source>
</evidence>
<comment type="caution">
    <text evidence="12">The sequence shown here is derived from an EMBL/GenBank/DDBJ whole genome shotgun (WGS) entry which is preliminary data.</text>
</comment>
<dbReference type="InterPro" id="IPR017853">
    <property type="entry name" value="GH"/>
</dbReference>
<dbReference type="GO" id="GO:0005829">
    <property type="term" value="C:cytosol"/>
    <property type="evidence" value="ECO:0007669"/>
    <property type="project" value="TreeGrafter"/>
</dbReference>
<evidence type="ECO:0000256" key="9">
    <source>
        <dbReference type="PIRSR" id="PIRSR617736-2"/>
    </source>
</evidence>
<dbReference type="PRINTS" id="PR00131">
    <property type="entry name" value="GLHYDRLASE1"/>
</dbReference>
<dbReference type="InterPro" id="IPR001360">
    <property type="entry name" value="Glyco_hydro_1"/>
</dbReference>
<dbReference type="AlphaFoldDB" id="A0A9X1TM55"/>
<evidence type="ECO:0000256" key="8">
    <source>
        <dbReference type="PIRSR" id="PIRSR617736-1"/>
    </source>
</evidence>
<evidence type="ECO:0000256" key="7">
    <source>
        <dbReference type="ARBA" id="ARBA00023326"/>
    </source>
</evidence>
<keyword evidence="13" id="KW-1185">Reference proteome</keyword>
<comment type="catalytic activity">
    <reaction evidence="11">
        <text>Hydrolysis of terminal, non-reducing beta-D-glucosyl residues with release of beta-D-glucose.</text>
        <dbReference type="EC" id="3.2.1.21"/>
    </reaction>
</comment>
<evidence type="ECO:0000313" key="12">
    <source>
        <dbReference type="EMBL" id="MCF1597161.1"/>
    </source>
</evidence>
<feature type="binding site" evidence="9">
    <location>
        <position position="129"/>
    </location>
    <ligand>
        <name>substrate</name>
    </ligand>
</feature>
<evidence type="ECO:0000256" key="1">
    <source>
        <dbReference type="ARBA" id="ARBA00010838"/>
    </source>
</evidence>
<dbReference type="Pfam" id="PF00232">
    <property type="entry name" value="Glyco_hydro_1"/>
    <property type="match status" value="1"/>
</dbReference>
<feature type="binding site" evidence="9">
    <location>
        <position position="429"/>
    </location>
    <ligand>
        <name>substrate</name>
    </ligand>
</feature>
<feature type="binding site" evidence="9">
    <location>
        <begin position="436"/>
        <end position="437"/>
    </location>
    <ligand>
        <name>substrate</name>
    </ligand>
</feature>
<dbReference type="EC" id="3.2.1.21" evidence="2 11"/>
<evidence type="ECO:0000256" key="6">
    <source>
        <dbReference type="ARBA" id="ARBA00023295"/>
    </source>
</evidence>
<comment type="similarity">
    <text evidence="1 11">Belongs to the glycosyl hydrolase 1 family.</text>
</comment>
<sequence>MPTFPNDPAQPLTFPADFVLGSATASYQIEGAATEDGRGPSIWDTFSHTPGKTWNGDTGDVAADHYHRLEDDLDLMASLGLRAYRFSIAWPRVQPTGRGPANPKGLDFYSRLVDGLLDRGIAPVATLYHWDLPQALEDTGGWTNRATTDAFADYARTVGEALGDRVAIWTTLNEPWCSAYLGYGAGAHAPGRTDGAAALTAVHHLNLAHGLAVQQLRAVTTNDPQYSVTLNFHVLRGRGDGGEEAVRRIDALANRSFTDPMLRGHYPADLIEDTAAVTDWAFVQDGDLARIHQPLDLLGVNYYATTAVRLWDGATARQNHDGHKDMGGSPWPGSPQVEFVEQPGPHTAMGWNIDPDGLEELLLDLHAQFPDQPLVVTENGAAFDDRVTVRADGTYAVRDPERVDYLRRHLTAAHRALSSGVDLRGYFVWSLMDNFEWGYGYSKRFGIVHVDYETQRRTLKDSALWYRDLAVTGTIPPLPALHVADSSSRIQVG</sequence>
<dbReference type="Proteomes" id="UP001139384">
    <property type="component" value="Unassembled WGS sequence"/>
</dbReference>
<dbReference type="FunFam" id="3.20.20.80:FF:000004">
    <property type="entry name" value="Beta-glucosidase 6-phospho-beta-glucosidase"/>
    <property type="match status" value="1"/>
</dbReference>
<reference evidence="12" key="1">
    <citation type="submission" date="2022-01" db="EMBL/GenBank/DDBJ databases">
        <title>Draft Genome Sequences of Seven Type Strains of the Genus Streptomyces.</title>
        <authorList>
            <person name="Aziz S."/>
            <person name="Coretto E."/>
            <person name="Chronakova A."/>
            <person name="Sproer C."/>
            <person name="Huber K."/>
            <person name="Nouioui I."/>
            <person name="Gross H."/>
        </authorList>
    </citation>
    <scope>NUCLEOTIDE SEQUENCE</scope>
    <source>
        <strain evidence="12">DSM 103493</strain>
    </source>
</reference>
<evidence type="ECO:0000256" key="5">
    <source>
        <dbReference type="ARBA" id="ARBA00023277"/>
    </source>
</evidence>